<evidence type="ECO:0000256" key="1">
    <source>
        <dbReference type="ARBA" id="ARBA00022729"/>
    </source>
</evidence>
<dbReference type="Pfam" id="PF22112">
    <property type="entry name" value="OmcA-like_N"/>
    <property type="match status" value="1"/>
</dbReference>
<feature type="chain" id="PRO_5002720233" evidence="2">
    <location>
        <begin position="24"/>
        <end position="822"/>
    </location>
</feature>
<dbReference type="InterPro" id="IPR036280">
    <property type="entry name" value="Multihaem_cyt_sf"/>
</dbReference>
<dbReference type="InterPro" id="IPR054336">
    <property type="entry name" value="OmcA-like_N"/>
</dbReference>
<dbReference type="GO" id="GO:0016491">
    <property type="term" value="F:oxidoreductase activity"/>
    <property type="evidence" value="ECO:0007669"/>
    <property type="project" value="TreeGrafter"/>
</dbReference>
<feature type="domain" description="OmcA-like N-terminal" evidence="3">
    <location>
        <begin position="54"/>
        <end position="229"/>
    </location>
</feature>
<dbReference type="eggNOG" id="ENOG502ZBEP">
    <property type="taxonomic scope" value="Bacteria"/>
</dbReference>
<dbReference type="EMBL" id="CP000851">
    <property type="protein sequence ID" value="ABV88016.1"/>
    <property type="molecule type" value="Genomic_DNA"/>
</dbReference>
<evidence type="ECO:0000313" key="5">
    <source>
        <dbReference type="EMBL" id="ABV88016.1"/>
    </source>
</evidence>
<evidence type="ECO:0000313" key="6">
    <source>
        <dbReference type="Proteomes" id="UP000002608"/>
    </source>
</evidence>
<dbReference type="InterPro" id="IPR054337">
    <property type="entry name" value="Mtrc-MtrF-like_dom_II/IV"/>
</dbReference>
<evidence type="ECO:0000259" key="3">
    <source>
        <dbReference type="Pfam" id="PF22112"/>
    </source>
</evidence>
<reference evidence="5 6" key="1">
    <citation type="submission" date="2007-10" db="EMBL/GenBank/DDBJ databases">
        <title>Complete sequence of Shewanella pealeana ATCC 700345.</title>
        <authorList>
            <consortium name="US DOE Joint Genome Institute"/>
            <person name="Copeland A."/>
            <person name="Lucas S."/>
            <person name="Lapidus A."/>
            <person name="Barry K."/>
            <person name="Glavina del Rio T."/>
            <person name="Dalin E."/>
            <person name="Tice H."/>
            <person name="Pitluck S."/>
            <person name="Chertkov O."/>
            <person name="Brettin T."/>
            <person name="Bruce D."/>
            <person name="Detter J.C."/>
            <person name="Han C."/>
            <person name="Schmutz J."/>
            <person name="Larimer F."/>
            <person name="Land M."/>
            <person name="Hauser L."/>
            <person name="Kyrpides N."/>
            <person name="Kim E."/>
            <person name="Zhao J.-S.Z."/>
            <person name="Manno D."/>
            <person name="Hawari J."/>
            <person name="Richardson P."/>
        </authorList>
    </citation>
    <scope>NUCLEOTIDE SEQUENCE [LARGE SCALE GENOMIC DNA]</scope>
    <source>
        <strain evidence="6">ATCC 700345 / ANG-SQ1</strain>
    </source>
</reference>
<dbReference type="InterPro" id="IPR020014">
    <property type="entry name" value="Decahaem_cyt-c_OmcA/MtrC"/>
</dbReference>
<proteinExistence type="predicted"/>
<dbReference type="AlphaFoldDB" id="A8H629"/>
<dbReference type="InterPro" id="IPR051829">
    <property type="entry name" value="Multiheme_Cytochr_ET"/>
</dbReference>
<name>A8H629_SHEPA</name>
<gene>
    <name evidence="5" type="ordered locus">Spea_2696</name>
</gene>
<dbReference type="NCBIfam" id="TIGR03507">
    <property type="entry name" value="decahem_SO1788"/>
    <property type="match status" value="1"/>
</dbReference>
<dbReference type="PANTHER" id="PTHR35038:SF6">
    <property type="entry name" value="SURFACE LOCALIZED DECAHEME CYTOCHROME C LIPOPROTEIN"/>
    <property type="match status" value="1"/>
</dbReference>
<dbReference type="STRING" id="398579.Spea_2696"/>
<evidence type="ECO:0000256" key="2">
    <source>
        <dbReference type="SAM" id="SignalP"/>
    </source>
</evidence>
<feature type="domain" description="Outer membrane cytochrome MtrC/MtrF-like" evidence="4">
    <location>
        <begin position="243"/>
        <end position="438"/>
    </location>
</feature>
<feature type="signal peptide" evidence="2">
    <location>
        <begin position="1"/>
        <end position="23"/>
    </location>
</feature>
<keyword evidence="1 2" id="KW-0732">Signal</keyword>
<protein>
    <submittedName>
        <fullName evidence="5">Uncharacterized protein</fullName>
    </submittedName>
</protein>
<dbReference type="CDD" id="cd08168">
    <property type="entry name" value="Cytochrom_C3"/>
    <property type="match status" value="1"/>
</dbReference>
<dbReference type="PANTHER" id="PTHR35038">
    <property type="entry name" value="DISSIMILATORY SULFITE REDUCTASE SIRA"/>
    <property type="match status" value="1"/>
</dbReference>
<dbReference type="KEGG" id="spl:Spea_2696"/>
<dbReference type="PROSITE" id="PS51257">
    <property type="entry name" value="PROKAR_LIPOPROTEIN"/>
    <property type="match status" value="1"/>
</dbReference>
<keyword evidence="6" id="KW-1185">Reference proteome</keyword>
<dbReference type="Proteomes" id="UP000002608">
    <property type="component" value="Chromosome"/>
</dbReference>
<dbReference type="HOGENOM" id="CLU_011293_0_0_6"/>
<sequence length="822" mass="88592">MMNQNKIKYAVKSAIGLSMLSVALVGCGSDGKDGEDGENGNIGVDIQQATSLQANILHATVTDGIVAVDFKLENANGVVVSGLESFDDINTLGFGIAKLDALQKRDMHALGQPVTPEQFKGVKPTQWTSYINTVKSANLEHIPEGYNHLAGDQIQANIETSCKTECIEVLEHGTYRYTFSKALSEYEQIEAVNTEFNAELTHRVTLELKPTSTFSAATLINTHYDFVPALDRASEADETRNLVDLQESCIRCHSDDYDSAASKLMMHGSKRIEIENCVVCHTSYSGDPETGATIDFGSMLHRIHDGTYLMAGYGGSVHDYTGTTFPTDMGNCQTCHINENHSPAQAENFQFHRQEACASCHMADFNPVNNAEWLTPPGESKDRGFVGNYFHYYATPELDGVEGADVRGVFENQSCSSCHADDSNPQGAAIFHMAKANETIDVREQYAYELSNGVFDAEAGTLEFTLTWDREQPPHEDSAINAFWINIQAFDGIELVMGPRPDNGPLGRSESRISMNLTGLESNENLAAIIEGSSITYTISGITSDSIHTQISDLGQGFIDGKLMVCAQGSERVPAPTATIDCERLESDPYNFELAVKGNKASFSVDGSSINMRPIVASEEKCAACHGEQADFSISHIAKYADRAPDNSCGTCHSAEPNTAVNLADGSCVACHNGTGAPGHKYYDFSQGFDFKVMIHGIHSDNRAKYTSGNGRDKTQGDITYPTDAADCAACHDQGQLTLANLADTPPTLSKDGTYSPTVAACASCHAPTAEGNSAVISHFESNGGVYQGSEGSYQLGSESCATCHAEGKSFGVDKVHPTNYK</sequence>
<evidence type="ECO:0000259" key="4">
    <source>
        <dbReference type="Pfam" id="PF22113"/>
    </source>
</evidence>
<feature type="domain" description="Outer membrane cytochrome MtrC/MtrF-like" evidence="4">
    <location>
        <begin position="647"/>
        <end position="818"/>
    </location>
</feature>
<accession>A8H629</accession>
<organism evidence="5 6">
    <name type="scientific">Shewanella pealeana (strain ATCC 700345 / ANG-SQ1)</name>
    <dbReference type="NCBI Taxonomy" id="398579"/>
    <lineage>
        <taxon>Bacteria</taxon>
        <taxon>Pseudomonadati</taxon>
        <taxon>Pseudomonadota</taxon>
        <taxon>Gammaproteobacteria</taxon>
        <taxon>Alteromonadales</taxon>
        <taxon>Shewanellaceae</taxon>
        <taxon>Shewanella</taxon>
    </lineage>
</organism>
<dbReference type="Pfam" id="PF22113">
    <property type="entry name" value="Mtrc-MtrF_II-IV_dom"/>
    <property type="match status" value="2"/>
</dbReference>
<dbReference type="SUPFAM" id="SSF48695">
    <property type="entry name" value="Multiheme cytochromes"/>
    <property type="match status" value="2"/>
</dbReference>
<dbReference type="Gene3D" id="3.90.10.10">
    <property type="entry name" value="Cytochrome C3"/>
    <property type="match status" value="2"/>
</dbReference>